<dbReference type="SUPFAM" id="SSF109854">
    <property type="entry name" value="DinB/YfiT-like putative metalloenzymes"/>
    <property type="match status" value="1"/>
</dbReference>
<dbReference type="EMBL" id="CP136137">
    <property type="protein sequence ID" value="WYY08131.1"/>
    <property type="molecule type" value="Genomic_DNA"/>
</dbReference>
<sequence>MTALAALTPAQRHRAVAAGFAEEVARTIDWDAQSPVGDWVARDVVAHLLDWFPDFLAADGVHLADVRIGDDPVTAWSTRLAAVQQLFDDPGRDFTHPRIGVFPLAEAIDRFYTADVFMHTWDLAQAGGRTPDLDHDYAEQLLAGLASMERVLRESGQYGPAQQAPDGADAVVRLAAFIGRDPNFAVA</sequence>
<evidence type="ECO:0000313" key="1">
    <source>
        <dbReference type="EMBL" id="WYY08131.1"/>
    </source>
</evidence>
<gene>
    <name evidence="1" type="ORF">RVF87_03350</name>
</gene>
<protein>
    <submittedName>
        <fullName evidence="1">TIGR03086 family protein</fullName>
    </submittedName>
</protein>
<proteinExistence type="predicted"/>
<accession>A0ABZ2U485</accession>
<organism evidence="1 2">
    <name type="scientific">Gordonia hydrophobica</name>
    <dbReference type="NCBI Taxonomy" id="40516"/>
    <lineage>
        <taxon>Bacteria</taxon>
        <taxon>Bacillati</taxon>
        <taxon>Actinomycetota</taxon>
        <taxon>Actinomycetes</taxon>
        <taxon>Mycobacteriales</taxon>
        <taxon>Gordoniaceae</taxon>
        <taxon>Gordonia</taxon>
    </lineage>
</organism>
<reference evidence="1 2" key="1">
    <citation type="journal article" date="2023" name="Virus Evol.">
        <title>Computational host range prediction-The good, the bad, and the ugly.</title>
        <authorList>
            <person name="Howell A.A."/>
            <person name="Versoza C.J."/>
            <person name="Pfeifer S.P."/>
        </authorList>
    </citation>
    <scope>NUCLEOTIDE SEQUENCE [LARGE SCALE GENOMIC DNA]</scope>
    <source>
        <strain evidence="1 2">1610/1b</strain>
    </source>
</reference>
<dbReference type="InterPro" id="IPR034660">
    <property type="entry name" value="DinB/YfiT-like"/>
</dbReference>
<keyword evidence="2" id="KW-1185">Reference proteome</keyword>
<dbReference type="RefSeq" id="WP_066166955.1">
    <property type="nucleotide sequence ID" value="NZ_CP136137.1"/>
</dbReference>
<dbReference type="Proteomes" id="UP001479933">
    <property type="component" value="Chromosome"/>
</dbReference>
<name>A0ABZ2U485_9ACTN</name>
<evidence type="ECO:0000313" key="2">
    <source>
        <dbReference type="Proteomes" id="UP001479933"/>
    </source>
</evidence>